<accession>A0AAE0KCP3</accession>
<evidence type="ECO:0000313" key="2">
    <source>
        <dbReference type="EMBL" id="KAK3373762.1"/>
    </source>
</evidence>
<protein>
    <submittedName>
        <fullName evidence="2">Uncharacterized protein</fullName>
    </submittedName>
</protein>
<proteinExistence type="predicted"/>
<evidence type="ECO:0000256" key="1">
    <source>
        <dbReference type="SAM" id="MobiDB-lite"/>
    </source>
</evidence>
<comment type="caution">
    <text evidence="2">The sequence shown here is derived from an EMBL/GenBank/DDBJ whole genome shotgun (WGS) entry which is preliminary data.</text>
</comment>
<dbReference type="EMBL" id="JAULSN010000004">
    <property type="protein sequence ID" value="KAK3373762.1"/>
    <property type="molecule type" value="Genomic_DNA"/>
</dbReference>
<gene>
    <name evidence="2" type="ORF">B0T24DRAFT_666939</name>
</gene>
<dbReference type="AlphaFoldDB" id="A0AAE0KCP3"/>
<reference evidence="2" key="2">
    <citation type="submission" date="2023-06" db="EMBL/GenBank/DDBJ databases">
        <authorList>
            <consortium name="Lawrence Berkeley National Laboratory"/>
            <person name="Haridas S."/>
            <person name="Hensen N."/>
            <person name="Bonometti L."/>
            <person name="Westerberg I."/>
            <person name="Brannstrom I.O."/>
            <person name="Guillou S."/>
            <person name="Cros-Aarteil S."/>
            <person name="Calhoun S."/>
            <person name="Kuo A."/>
            <person name="Mondo S."/>
            <person name="Pangilinan J."/>
            <person name="Riley R."/>
            <person name="Labutti K."/>
            <person name="Andreopoulos B."/>
            <person name="Lipzen A."/>
            <person name="Chen C."/>
            <person name="Yanf M."/>
            <person name="Daum C."/>
            <person name="Ng V."/>
            <person name="Clum A."/>
            <person name="Steindorff A."/>
            <person name="Ohm R."/>
            <person name="Martin F."/>
            <person name="Silar P."/>
            <person name="Natvig D."/>
            <person name="Lalanne C."/>
            <person name="Gautier V."/>
            <person name="Ament-Velasquez S.L."/>
            <person name="Kruys A."/>
            <person name="Hutchinson M.I."/>
            <person name="Powell A.J."/>
            <person name="Barry K."/>
            <person name="Miller A.N."/>
            <person name="Grigoriev I.V."/>
            <person name="Debuchy R."/>
            <person name="Gladieux P."/>
            <person name="Thoren M.H."/>
            <person name="Johannesson H."/>
        </authorList>
    </citation>
    <scope>NUCLEOTIDE SEQUENCE</scope>
    <source>
        <strain evidence="2">CBS 958.72</strain>
    </source>
</reference>
<keyword evidence="3" id="KW-1185">Reference proteome</keyword>
<evidence type="ECO:0000313" key="3">
    <source>
        <dbReference type="Proteomes" id="UP001287356"/>
    </source>
</evidence>
<feature type="region of interest" description="Disordered" evidence="1">
    <location>
        <begin position="1"/>
        <end position="27"/>
    </location>
</feature>
<reference evidence="2" key="1">
    <citation type="journal article" date="2023" name="Mol. Phylogenet. Evol.">
        <title>Genome-scale phylogeny and comparative genomics of the fungal order Sordariales.</title>
        <authorList>
            <person name="Hensen N."/>
            <person name="Bonometti L."/>
            <person name="Westerberg I."/>
            <person name="Brannstrom I.O."/>
            <person name="Guillou S."/>
            <person name="Cros-Aarteil S."/>
            <person name="Calhoun S."/>
            <person name="Haridas S."/>
            <person name="Kuo A."/>
            <person name="Mondo S."/>
            <person name="Pangilinan J."/>
            <person name="Riley R."/>
            <person name="LaButti K."/>
            <person name="Andreopoulos B."/>
            <person name="Lipzen A."/>
            <person name="Chen C."/>
            <person name="Yan M."/>
            <person name="Daum C."/>
            <person name="Ng V."/>
            <person name="Clum A."/>
            <person name="Steindorff A."/>
            <person name="Ohm R.A."/>
            <person name="Martin F."/>
            <person name="Silar P."/>
            <person name="Natvig D.O."/>
            <person name="Lalanne C."/>
            <person name="Gautier V."/>
            <person name="Ament-Velasquez S.L."/>
            <person name="Kruys A."/>
            <person name="Hutchinson M.I."/>
            <person name="Powell A.J."/>
            <person name="Barry K."/>
            <person name="Miller A.N."/>
            <person name="Grigoriev I.V."/>
            <person name="Debuchy R."/>
            <person name="Gladieux P."/>
            <person name="Hiltunen Thoren M."/>
            <person name="Johannesson H."/>
        </authorList>
    </citation>
    <scope>NUCLEOTIDE SEQUENCE</scope>
    <source>
        <strain evidence="2">CBS 958.72</strain>
    </source>
</reference>
<sequence>MPTPIAPIQHSDHPPSGGGQTSRSESATRTGTFNLTWMNPEGESDTAVVCLAMDTSTSWEMSIYGAFKLRMKYPEFNFWKPYFTESTPLHGKYKVACSHDRLDGRRIHATIDSPDGWARHLQAIIADKATVVSLELLTHDGVRPHTKPTAAVVGGPKASNTTTASLPAVPPLDYLRLVVSAGKLTQADVDRYITNEPVKPGKAARPKKQPGATPLDYLAALVKDGHFTQQDVLEYLVGKEQDMVPGLSATMKRLEFIR</sequence>
<dbReference type="Proteomes" id="UP001287356">
    <property type="component" value="Unassembled WGS sequence"/>
</dbReference>
<organism evidence="2 3">
    <name type="scientific">Lasiosphaeria ovina</name>
    <dbReference type="NCBI Taxonomy" id="92902"/>
    <lineage>
        <taxon>Eukaryota</taxon>
        <taxon>Fungi</taxon>
        <taxon>Dikarya</taxon>
        <taxon>Ascomycota</taxon>
        <taxon>Pezizomycotina</taxon>
        <taxon>Sordariomycetes</taxon>
        <taxon>Sordariomycetidae</taxon>
        <taxon>Sordariales</taxon>
        <taxon>Lasiosphaeriaceae</taxon>
        <taxon>Lasiosphaeria</taxon>
    </lineage>
</organism>
<name>A0AAE0KCP3_9PEZI</name>